<keyword evidence="5 12" id="KW-0812">Transmembrane</keyword>
<evidence type="ECO:0000256" key="10">
    <source>
        <dbReference type="ARBA" id="ARBA00023209"/>
    </source>
</evidence>
<evidence type="ECO:0000256" key="5">
    <source>
        <dbReference type="ARBA" id="ARBA00022692"/>
    </source>
</evidence>
<dbReference type="InterPro" id="IPR022924">
    <property type="entry name" value="Cardiolipin_synthase"/>
</dbReference>
<dbReference type="PANTHER" id="PTHR21248">
    <property type="entry name" value="CARDIOLIPIN SYNTHASE"/>
    <property type="match status" value="1"/>
</dbReference>
<evidence type="ECO:0000256" key="1">
    <source>
        <dbReference type="ARBA" id="ARBA00004651"/>
    </source>
</evidence>
<evidence type="ECO:0000256" key="8">
    <source>
        <dbReference type="ARBA" id="ARBA00023098"/>
    </source>
</evidence>
<dbReference type="Pfam" id="PF13396">
    <property type="entry name" value="PLDc_N"/>
    <property type="match status" value="1"/>
</dbReference>
<dbReference type="SMART" id="SM00155">
    <property type="entry name" value="PLDc"/>
    <property type="match status" value="2"/>
</dbReference>
<keyword evidence="10 12" id="KW-0594">Phospholipid biosynthesis</keyword>
<keyword evidence="2 12" id="KW-1003">Cell membrane</keyword>
<dbReference type="RefSeq" id="WP_104516332.1">
    <property type="nucleotide sequence ID" value="NZ_MQVW01000002.1"/>
</dbReference>
<feature type="domain" description="PLD phosphodiesterase" evidence="14">
    <location>
        <begin position="221"/>
        <end position="248"/>
    </location>
</feature>
<dbReference type="Gene3D" id="3.30.870.10">
    <property type="entry name" value="Endonuclease Chain A"/>
    <property type="match status" value="2"/>
</dbReference>
<dbReference type="HAMAP" id="MF_01916">
    <property type="entry name" value="Cardiolipin_synth_Cls"/>
    <property type="match status" value="1"/>
</dbReference>
<keyword evidence="7 12" id="KW-1133">Transmembrane helix</keyword>
<comment type="caution">
    <text evidence="15">The sequence shown here is derived from an EMBL/GenBank/DDBJ whole genome shotgun (WGS) entry which is preliminary data.</text>
</comment>
<gene>
    <name evidence="15" type="ORF">LY01_02646</name>
</gene>
<comment type="similarity">
    <text evidence="12">Belongs to the phospholipase D family. Cardiolipin synthase subfamily.</text>
</comment>
<dbReference type="Pfam" id="PF13091">
    <property type="entry name" value="PLDc_2"/>
    <property type="match status" value="2"/>
</dbReference>
<feature type="active site" evidence="12">
    <location>
        <position position="228"/>
    </location>
</feature>
<dbReference type="SUPFAM" id="SSF56024">
    <property type="entry name" value="Phospholipase D/nuclease"/>
    <property type="match status" value="2"/>
</dbReference>
<dbReference type="EC" id="2.7.8.-" evidence="12 13"/>
<keyword evidence="11 12" id="KW-1208">Phospholipid metabolism</keyword>
<comment type="function">
    <text evidence="12">Catalyzes the reversible phosphatidyl group transfer from one phosphatidylglycerol molecule to another to form cardiolipin (CL) (diphosphatidylglycerol) and glycerol.</text>
</comment>
<keyword evidence="3 12" id="KW-0444">Lipid biosynthesis</keyword>
<dbReference type="InterPro" id="IPR001736">
    <property type="entry name" value="PLipase_D/transphosphatidylase"/>
</dbReference>
<name>A0A2S6IGL5_9FLAO</name>
<evidence type="ECO:0000256" key="11">
    <source>
        <dbReference type="ARBA" id="ARBA00023264"/>
    </source>
</evidence>
<dbReference type="PANTHER" id="PTHR21248:SF22">
    <property type="entry name" value="PHOSPHOLIPASE D"/>
    <property type="match status" value="1"/>
</dbReference>
<comment type="catalytic activity">
    <reaction evidence="12">
        <text>2 a 1,2-diacyl-sn-glycero-3-phospho-(1'-sn-glycerol) = a cardiolipin + glycerol</text>
        <dbReference type="Rhea" id="RHEA:31451"/>
        <dbReference type="ChEBI" id="CHEBI:17754"/>
        <dbReference type="ChEBI" id="CHEBI:62237"/>
        <dbReference type="ChEBI" id="CHEBI:64716"/>
    </reaction>
</comment>
<protein>
    <recommendedName>
        <fullName evidence="12 13">Cardiolipin synthase</fullName>
        <shortName evidence="12">CL synthase</shortName>
        <ecNumber evidence="12 13">2.7.8.-</ecNumber>
    </recommendedName>
</protein>
<dbReference type="PROSITE" id="PS50035">
    <property type="entry name" value="PLD"/>
    <property type="match status" value="2"/>
</dbReference>
<evidence type="ECO:0000256" key="7">
    <source>
        <dbReference type="ARBA" id="ARBA00022989"/>
    </source>
</evidence>
<feature type="active site" evidence="12">
    <location>
        <position position="226"/>
    </location>
</feature>
<evidence type="ECO:0000313" key="16">
    <source>
        <dbReference type="Proteomes" id="UP000239002"/>
    </source>
</evidence>
<dbReference type="InterPro" id="IPR030874">
    <property type="entry name" value="Cardiolipin_synth_Firmi"/>
</dbReference>
<evidence type="ECO:0000256" key="2">
    <source>
        <dbReference type="ARBA" id="ARBA00022475"/>
    </source>
</evidence>
<comment type="subcellular location">
    <subcellularLocation>
        <location evidence="1 12">Cell membrane</location>
        <topology evidence="1 12">Multi-pass membrane protein</topology>
    </subcellularLocation>
</comment>
<evidence type="ECO:0000256" key="9">
    <source>
        <dbReference type="ARBA" id="ARBA00023136"/>
    </source>
</evidence>
<evidence type="ECO:0000256" key="13">
    <source>
        <dbReference type="NCBIfam" id="TIGR04265"/>
    </source>
</evidence>
<feature type="active site" evidence="12">
    <location>
        <position position="233"/>
    </location>
</feature>
<evidence type="ECO:0000259" key="14">
    <source>
        <dbReference type="PROSITE" id="PS50035"/>
    </source>
</evidence>
<evidence type="ECO:0000256" key="3">
    <source>
        <dbReference type="ARBA" id="ARBA00022516"/>
    </source>
</evidence>
<dbReference type="GO" id="GO:0032049">
    <property type="term" value="P:cardiolipin biosynthetic process"/>
    <property type="evidence" value="ECO:0007669"/>
    <property type="project" value="UniProtKB-UniRule"/>
</dbReference>
<dbReference type="CDD" id="cd09110">
    <property type="entry name" value="PLDc_CLS_1"/>
    <property type="match status" value="1"/>
</dbReference>
<feature type="transmembrane region" description="Helical" evidence="12">
    <location>
        <begin position="6"/>
        <end position="29"/>
    </location>
</feature>
<dbReference type="OrthoDB" id="9762009at2"/>
<evidence type="ECO:0000256" key="12">
    <source>
        <dbReference type="HAMAP-Rule" id="MF_01916"/>
    </source>
</evidence>
<dbReference type="InterPro" id="IPR027379">
    <property type="entry name" value="CLS_N"/>
</dbReference>
<evidence type="ECO:0000256" key="6">
    <source>
        <dbReference type="ARBA" id="ARBA00022737"/>
    </source>
</evidence>
<reference evidence="15 16" key="1">
    <citation type="submission" date="2018-02" db="EMBL/GenBank/DDBJ databases">
        <title>Genomic Encyclopedia of Archaeal and Bacterial Type Strains, Phase II (KMG-II): from individual species to whole genera.</title>
        <authorList>
            <person name="Goeker M."/>
        </authorList>
    </citation>
    <scope>NUCLEOTIDE SEQUENCE [LARGE SCALE GENOMIC DNA]</scope>
    <source>
        <strain evidence="15 16">DSM 16809</strain>
    </source>
</reference>
<keyword evidence="8 12" id="KW-0443">Lipid metabolism</keyword>
<dbReference type="EMBL" id="PTJE01000007">
    <property type="protein sequence ID" value="PPK93358.1"/>
    <property type="molecule type" value="Genomic_DNA"/>
</dbReference>
<dbReference type="GO" id="GO:0008808">
    <property type="term" value="F:cardiolipin synthase activity"/>
    <property type="evidence" value="ECO:0007669"/>
    <property type="project" value="UniProtKB-UniRule"/>
</dbReference>
<feature type="domain" description="PLD phosphodiesterase" evidence="14">
    <location>
        <begin position="405"/>
        <end position="432"/>
    </location>
</feature>
<dbReference type="InterPro" id="IPR025202">
    <property type="entry name" value="PLD-like_dom"/>
</dbReference>
<dbReference type="CDD" id="cd09112">
    <property type="entry name" value="PLDc_CLS_2"/>
    <property type="match status" value="1"/>
</dbReference>
<feature type="active site" evidence="12">
    <location>
        <position position="410"/>
    </location>
</feature>
<keyword evidence="6" id="KW-0677">Repeat</keyword>
<dbReference type="NCBIfam" id="TIGR04265">
    <property type="entry name" value="bac_cardiolipin"/>
    <property type="match status" value="1"/>
</dbReference>
<feature type="active site" evidence="12">
    <location>
        <position position="417"/>
    </location>
</feature>
<proteinExistence type="inferred from homology"/>
<dbReference type="GO" id="GO:0005886">
    <property type="term" value="C:plasma membrane"/>
    <property type="evidence" value="ECO:0007669"/>
    <property type="project" value="UniProtKB-SubCell"/>
</dbReference>
<keyword evidence="4 12" id="KW-0808">Transferase</keyword>
<dbReference type="AlphaFoldDB" id="A0A2S6IGL5"/>
<sequence length="492" mass="57242">MLDWFLSNWFMELLIINYVVALGAAFFLIRSNQNPRKTLSSLLFLITFPFVGLAIYYFFGMEYRKSKIFKRKDLAGHHLIKSWEKRLHLSDQKLSEYEDDFLDNRVKLVRLLNQNQSSSLTLKNDLKVLINGENTFKYIFEDLDKATNHIHLEYFIIKDDLIGNAFINKLIDARKRGVEVKLIYDSVGSDLSRKAKAEMRAAGIDFHAFMPVIFSNFTRKANYRDHRKICIVDGHIGYLGGVNVSDDYVNTVDDSSEDYWRDTHLRIEGHAVKTMQAQWLLNWYFVSDHINEKTIIELPDSYFPEIDEKVNKAVQIAASGPDTDWANIMEAIFIAITTASHNIKITTPYFIPNEAILTALKSAARAGIEVEIMVPKKGDSWAARFASRSYFREILESGAKIYWYHKGMLHAKTMVVDEEFSTIGTSNMDYRSFDINFEINALIFDKEISHELNNQFKLDLEHCEEVVIDKWLKRNKWNKIKESFCRLWAPLL</sequence>
<keyword evidence="9 12" id="KW-0472">Membrane</keyword>
<organism evidence="15 16">
    <name type="scientific">Nonlabens xylanidelens</name>
    <dbReference type="NCBI Taxonomy" id="191564"/>
    <lineage>
        <taxon>Bacteria</taxon>
        <taxon>Pseudomonadati</taxon>
        <taxon>Bacteroidota</taxon>
        <taxon>Flavobacteriia</taxon>
        <taxon>Flavobacteriales</taxon>
        <taxon>Flavobacteriaceae</taxon>
        <taxon>Nonlabens</taxon>
    </lineage>
</organism>
<evidence type="ECO:0000256" key="4">
    <source>
        <dbReference type="ARBA" id="ARBA00022679"/>
    </source>
</evidence>
<dbReference type="Proteomes" id="UP000239002">
    <property type="component" value="Unassembled WGS sequence"/>
</dbReference>
<feature type="transmembrane region" description="Helical" evidence="12">
    <location>
        <begin position="41"/>
        <end position="59"/>
    </location>
</feature>
<evidence type="ECO:0000313" key="15">
    <source>
        <dbReference type="EMBL" id="PPK93358.1"/>
    </source>
</evidence>
<accession>A0A2S6IGL5</accession>
<keyword evidence="16" id="KW-1185">Reference proteome</keyword>
<feature type="active site" evidence="12">
    <location>
        <position position="412"/>
    </location>
</feature>